<reference evidence="1 2" key="1">
    <citation type="journal article" date="2020" name="ISME J.">
        <title>Parallel Reductive Genome Evolution in Desulfovibrio Ectosymbionts Independently Acquired by Trichonympha Protists in the Termite Gut.</title>
        <authorList>
            <person name="Takeuchi M."/>
            <person name="Kuwahara H."/>
            <person name="Murakami T."/>
            <person name="Takahashi K."/>
            <person name="Kajitani R."/>
            <person name="Toyoda A."/>
            <person name="Itoh T."/>
            <person name="Ohkuma M."/>
            <person name="Hongoh Y."/>
        </authorList>
    </citation>
    <scope>NUCLEOTIDE SEQUENCE [LARGE SCALE GENOMIC DNA]</scope>
    <source>
        <strain evidence="1">ZnDsv-02</strain>
    </source>
</reference>
<dbReference type="InterPro" id="IPR014948">
    <property type="entry name" value="BrxA"/>
</dbReference>
<name>A0A6L2R596_9BACT</name>
<evidence type="ECO:0000313" key="1">
    <source>
        <dbReference type="EMBL" id="GFH62750.1"/>
    </source>
</evidence>
<sequence>MKERKYTAQLQAGLGMVEETMTLLDLWSPGMTTSQLYEEALQSGRFPGISARRLLNFVKECFAPRVMLDGNKTLSYLKTLLPKLSLRDTEQLLLIYTCRANAILGDFIREIYWPTYAAGRERITNLESHDFVAQANQQGKTVKPWSETTIKHVASYLTGTCADFGLLERGTISSRKILSCRIGPQVAVVLAYDLHFTGLGDNMVVAHADWSLFGMERADVIAELRRAALKGALLVQAAGDVVRIGWQCKTAEELSSAISES</sequence>
<dbReference type="EMBL" id="BLLL01000004">
    <property type="protein sequence ID" value="GFH62750.1"/>
    <property type="molecule type" value="Genomic_DNA"/>
</dbReference>
<proteinExistence type="predicted"/>
<organism evidence="1 2">
    <name type="scientific">Candidatus Desulfovibrio kirbyi</name>
    <dbReference type="NCBI Taxonomy" id="2696086"/>
    <lineage>
        <taxon>Bacteria</taxon>
        <taxon>Pseudomonadati</taxon>
        <taxon>Thermodesulfobacteriota</taxon>
        <taxon>Desulfovibrionia</taxon>
        <taxon>Desulfovibrionales</taxon>
        <taxon>Desulfovibrionaceae</taxon>
        <taxon>Desulfovibrio</taxon>
    </lineage>
</organism>
<dbReference type="InterPro" id="IPR023137">
    <property type="entry name" value="BrxA_sf"/>
</dbReference>
<gene>
    <name evidence="1" type="ORF">ZNDK_0521</name>
</gene>
<dbReference type="Pfam" id="PF08849">
    <property type="entry name" value="BrxA"/>
    <property type="match status" value="1"/>
</dbReference>
<comment type="caution">
    <text evidence="1">The sequence shown here is derived from an EMBL/GenBank/DDBJ whole genome shotgun (WGS) entry which is preliminary data.</text>
</comment>
<dbReference type="Gene3D" id="1.10.3540.10">
    <property type="entry name" value="uncharacterized protein from magnetospirillum magneticum domain"/>
    <property type="match status" value="1"/>
</dbReference>
<accession>A0A6L2R596</accession>
<evidence type="ECO:0000313" key="2">
    <source>
        <dbReference type="Proteomes" id="UP000505077"/>
    </source>
</evidence>
<protein>
    <submittedName>
        <fullName evidence="1">DUF1819 domain-containing protein</fullName>
    </submittedName>
</protein>
<dbReference type="AlphaFoldDB" id="A0A6L2R596"/>
<dbReference type="Proteomes" id="UP000505077">
    <property type="component" value="Unassembled WGS sequence"/>
</dbReference>